<dbReference type="Gene3D" id="3.20.20.70">
    <property type="entry name" value="Aldolase class I"/>
    <property type="match status" value="1"/>
</dbReference>
<feature type="binding site" evidence="11">
    <location>
        <begin position="98"/>
        <end position="100"/>
    </location>
    <ligand>
        <name>substrate</name>
    </ligand>
</feature>
<feature type="binding site" evidence="11">
    <location>
        <position position="98"/>
    </location>
    <ligand>
        <name>FMN</name>
        <dbReference type="ChEBI" id="CHEBI:58210"/>
    </ligand>
</feature>
<feature type="binding site" evidence="11">
    <location>
        <position position="162"/>
    </location>
    <ligand>
        <name>substrate</name>
    </ligand>
</feature>
<feature type="binding site" evidence="11">
    <location>
        <position position="224"/>
    </location>
    <ligand>
        <name>FMN</name>
        <dbReference type="ChEBI" id="CHEBI:58210"/>
    </ligand>
</feature>
<dbReference type="InterPro" id="IPR011179">
    <property type="entry name" value="IPdP_isomerase"/>
</dbReference>
<dbReference type="Pfam" id="PF01070">
    <property type="entry name" value="FMN_dh"/>
    <property type="match status" value="1"/>
</dbReference>
<evidence type="ECO:0000256" key="4">
    <source>
        <dbReference type="ARBA" id="ARBA00022643"/>
    </source>
</evidence>
<evidence type="ECO:0000256" key="10">
    <source>
        <dbReference type="ARBA" id="ARBA00025810"/>
    </source>
</evidence>
<dbReference type="NCBIfam" id="TIGR02151">
    <property type="entry name" value="IPP_isom_2"/>
    <property type="match status" value="1"/>
</dbReference>
<comment type="function">
    <text evidence="11">Involved in the biosynthesis of isoprenoids. Catalyzes the 1,3-allylic rearrangement of the homoallylic substrate isopentenyl (IPP) to its allylic isomer, dimethylallyl diphosphate (DMAPP).</text>
</comment>
<dbReference type="PIRSF" id="PIRSF003314">
    <property type="entry name" value="IPP_isomerase"/>
    <property type="match status" value="1"/>
</dbReference>
<evidence type="ECO:0000256" key="3">
    <source>
        <dbReference type="ARBA" id="ARBA00022630"/>
    </source>
</evidence>
<comment type="similarity">
    <text evidence="11">Belongs to the IPP isomerase type 2 family.</text>
</comment>
<keyword evidence="3 11" id="KW-0285">Flavoprotein</keyword>
<evidence type="ECO:0000256" key="1">
    <source>
        <dbReference type="ARBA" id="ARBA00001917"/>
    </source>
</evidence>
<keyword evidence="7 11" id="KW-0521">NADP</keyword>
<dbReference type="GO" id="GO:0008299">
    <property type="term" value="P:isoprenoid biosynthetic process"/>
    <property type="evidence" value="ECO:0007669"/>
    <property type="project" value="UniProtKB-UniRule"/>
</dbReference>
<feature type="binding site" evidence="11">
    <location>
        <begin position="9"/>
        <end position="10"/>
    </location>
    <ligand>
        <name>substrate</name>
    </ligand>
</feature>
<dbReference type="GO" id="GO:0016491">
    <property type="term" value="F:oxidoreductase activity"/>
    <property type="evidence" value="ECO:0007669"/>
    <property type="project" value="InterPro"/>
</dbReference>
<dbReference type="InterPro" id="IPR000262">
    <property type="entry name" value="FMN-dep_DH"/>
</dbReference>
<evidence type="ECO:0000256" key="2">
    <source>
        <dbReference type="ARBA" id="ARBA00022490"/>
    </source>
</evidence>
<evidence type="ECO:0000256" key="7">
    <source>
        <dbReference type="ARBA" id="ARBA00022857"/>
    </source>
</evidence>
<dbReference type="PATRIC" id="fig|86840.3.peg.3760"/>
<dbReference type="GO" id="GO:0010181">
    <property type="term" value="F:FMN binding"/>
    <property type="evidence" value="ECO:0007669"/>
    <property type="project" value="UniProtKB-UniRule"/>
</dbReference>
<dbReference type="Proteomes" id="UP000050564">
    <property type="component" value="Unassembled WGS sequence"/>
</dbReference>
<dbReference type="RefSeq" id="WP_054998944.1">
    <property type="nucleotide sequence ID" value="NZ_FNKU01000001.1"/>
</dbReference>
<evidence type="ECO:0000256" key="9">
    <source>
        <dbReference type="ARBA" id="ARBA00023235"/>
    </source>
</evidence>
<gene>
    <name evidence="11" type="primary">fni</name>
    <name evidence="13" type="ORF">ALO81_02684</name>
    <name evidence="14" type="ORF">ALQ64_02904</name>
</gene>
<reference evidence="14 16" key="2">
    <citation type="submission" date="2018-08" db="EMBL/GenBank/DDBJ databases">
        <title>Recombination of ecologically and evolutionarily significant loci maintains genetic cohesion in the Pseudomonas syringae species complex.</title>
        <authorList>
            <person name="Dillon M."/>
            <person name="Thakur S."/>
            <person name="Almeida R.N.D."/>
            <person name="Weir B.S."/>
            <person name="Guttman D.S."/>
        </authorList>
    </citation>
    <scope>NUCLEOTIDE SEQUENCE [LARGE SCALE GENOMIC DNA]</scope>
    <source>
        <strain evidence="14 16">ICMP 2821</strain>
    </source>
</reference>
<dbReference type="PANTHER" id="PTHR43665:SF1">
    <property type="entry name" value="ISOPENTENYL-DIPHOSPHATE DELTA-ISOMERASE"/>
    <property type="match status" value="1"/>
</dbReference>
<dbReference type="GO" id="GO:0070402">
    <property type="term" value="F:NADPH binding"/>
    <property type="evidence" value="ECO:0007669"/>
    <property type="project" value="UniProtKB-UniRule"/>
</dbReference>
<evidence type="ECO:0000256" key="6">
    <source>
        <dbReference type="ARBA" id="ARBA00022842"/>
    </source>
</evidence>
<dbReference type="PANTHER" id="PTHR43665">
    <property type="entry name" value="ISOPENTENYL-DIPHOSPHATE DELTA-ISOMERASE"/>
    <property type="match status" value="1"/>
</dbReference>
<feature type="binding site" evidence="11">
    <location>
        <begin position="68"/>
        <end position="70"/>
    </location>
    <ligand>
        <name>FMN</name>
        <dbReference type="ChEBI" id="CHEBI:58210"/>
    </ligand>
</feature>
<proteinExistence type="inferred from homology"/>
<comment type="caution">
    <text evidence="11">Lacks conserved residue(s) required for the propagation of feature annotation.</text>
</comment>
<evidence type="ECO:0000313" key="14">
    <source>
        <dbReference type="EMBL" id="RMN35208.1"/>
    </source>
</evidence>
<dbReference type="SMART" id="SM01240">
    <property type="entry name" value="IMPDH"/>
    <property type="match status" value="1"/>
</dbReference>
<evidence type="ECO:0000313" key="16">
    <source>
        <dbReference type="Proteomes" id="UP000281372"/>
    </source>
</evidence>
<comment type="cofactor">
    <cofactor evidence="11">
        <name>NADPH</name>
        <dbReference type="ChEBI" id="CHEBI:57783"/>
    </cofactor>
</comment>
<evidence type="ECO:0000256" key="8">
    <source>
        <dbReference type="ARBA" id="ARBA00023229"/>
    </source>
</evidence>
<feature type="binding site" evidence="11">
    <location>
        <begin position="274"/>
        <end position="276"/>
    </location>
    <ligand>
        <name>FMN</name>
        <dbReference type="ChEBI" id="CHEBI:58210"/>
    </ligand>
</feature>
<feature type="binding site" evidence="11">
    <location>
        <position position="194"/>
    </location>
    <ligand>
        <name>FMN</name>
        <dbReference type="ChEBI" id="CHEBI:58210"/>
    </ligand>
</feature>
<comment type="caution">
    <text evidence="13">The sequence shown here is derived from an EMBL/GenBank/DDBJ whole genome shotgun (WGS) entry which is preliminary data.</text>
</comment>
<sequence>MDNSDLGRRKDDHLDIVLEQRGAGSGAVTGLDAVQFEHCALPELNLDDIDLRSALLHMPLRAPLLISSMTGGAERSTVINRNLAIAAQELGMAMGVGSQRVGLRSPNDQGLTRELRRLAPGVPLLSNIGAAQLLEADGLDLARRAVDALQADALIIHLNPLQEAVQAEGDRQWQGVLNTIARTVESVGVPVIVKEVGAGLSAEVASLLAGVGVRVIDVAGKGGTSWAAVEAGRATSAADREVAMAFADWGIATATSLINVRKALPDITLIASGGIRNGVDAAKAIRLGADLVGQAAGVLNEAMLSSSAVIEHFEIIIRQLRIACFCTASADLAALRKARLSLPLAINGSPP</sequence>
<keyword evidence="8 11" id="KW-0414">Isoprene biosynthesis</keyword>
<comment type="cofactor">
    <cofactor evidence="1 11">
        <name>FMN</name>
        <dbReference type="ChEBI" id="CHEBI:58210"/>
    </cofactor>
</comment>
<dbReference type="EC" id="5.3.3.2" evidence="11"/>
<keyword evidence="6 11" id="KW-0460">Magnesium</keyword>
<dbReference type="GO" id="GO:0005737">
    <property type="term" value="C:cytoplasm"/>
    <property type="evidence" value="ECO:0007669"/>
    <property type="project" value="UniProtKB-SubCell"/>
</dbReference>
<evidence type="ECO:0000313" key="15">
    <source>
        <dbReference type="Proteomes" id="UP000050564"/>
    </source>
</evidence>
<comment type="cofactor">
    <cofactor evidence="11">
        <name>Mg(2+)</name>
        <dbReference type="ChEBI" id="CHEBI:18420"/>
    </cofactor>
</comment>
<evidence type="ECO:0000259" key="12">
    <source>
        <dbReference type="Pfam" id="PF01070"/>
    </source>
</evidence>
<keyword evidence="9 11" id="KW-0413">Isomerase</keyword>
<comment type="subunit">
    <text evidence="10 11">Homooctamer. Dimer of tetramers.</text>
</comment>
<dbReference type="Proteomes" id="UP000281372">
    <property type="component" value="Unassembled WGS sequence"/>
</dbReference>
<evidence type="ECO:0000313" key="13">
    <source>
        <dbReference type="EMBL" id="KPW79866.1"/>
    </source>
</evidence>
<feature type="binding site" evidence="11">
    <location>
        <begin position="295"/>
        <end position="296"/>
    </location>
    <ligand>
        <name>FMN</name>
        <dbReference type="ChEBI" id="CHEBI:58210"/>
    </ligand>
</feature>
<accession>A0A0P9LNV7</accession>
<organism evidence="13 15">
    <name type="scientific">Pseudomonas cannabina</name>
    <dbReference type="NCBI Taxonomy" id="86840"/>
    <lineage>
        <taxon>Bacteria</taxon>
        <taxon>Pseudomonadati</taxon>
        <taxon>Pseudomonadota</taxon>
        <taxon>Gammaproteobacteria</taxon>
        <taxon>Pseudomonadales</taxon>
        <taxon>Pseudomonadaceae</taxon>
        <taxon>Pseudomonas</taxon>
    </lineage>
</organism>
<dbReference type="GO" id="GO:0000287">
    <property type="term" value="F:magnesium ion binding"/>
    <property type="evidence" value="ECO:0007669"/>
    <property type="project" value="UniProtKB-UniRule"/>
</dbReference>
<dbReference type="HAMAP" id="MF_00354">
    <property type="entry name" value="Idi_2"/>
    <property type="match status" value="1"/>
</dbReference>
<keyword evidence="4 11" id="KW-0288">FMN</keyword>
<dbReference type="EMBL" id="LJPX01000093">
    <property type="protein sequence ID" value="KPW79866.1"/>
    <property type="molecule type" value="Genomic_DNA"/>
</dbReference>
<reference evidence="13 15" key="1">
    <citation type="submission" date="2015-09" db="EMBL/GenBank/DDBJ databases">
        <title>Genome announcement of multiple Pseudomonas syringae strains.</title>
        <authorList>
            <person name="Thakur S."/>
            <person name="Wang P.W."/>
            <person name="Gong Y."/>
            <person name="Weir B.S."/>
            <person name="Guttman D.S."/>
        </authorList>
    </citation>
    <scope>NUCLEOTIDE SEQUENCE [LARGE SCALE GENOMIC DNA]</scope>
    <source>
        <strain evidence="13 15">ICMP2823</strain>
    </source>
</reference>
<dbReference type="AlphaFoldDB" id="A0A0P9LNV7"/>
<evidence type="ECO:0000256" key="5">
    <source>
        <dbReference type="ARBA" id="ARBA00022723"/>
    </source>
</evidence>
<dbReference type="EMBL" id="RBOW01000304">
    <property type="protein sequence ID" value="RMN35208.1"/>
    <property type="molecule type" value="Genomic_DNA"/>
</dbReference>
<feature type="domain" description="FMN-dependent dehydrogenase" evidence="12">
    <location>
        <begin position="177"/>
        <end position="337"/>
    </location>
</feature>
<name>A0A0P9LNV7_PSECA</name>
<keyword evidence="2 11" id="KW-0963">Cytoplasm</keyword>
<evidence type="ECO:0000256" key="11">
    <source>
        <dbReference type="HAMAP-Rule" id="MF_00354"/>
    </source>
</evidence>
<dbReference type="CDD" id="cd02811">
    <property type="entry name" value="IDI-2_FMN"/>
    <property type="match status" value="1"/>
</dbReference>
<dbReference type="GO" id="GO:0004452">
    <property type="term" value="F:isopentenyl-diphosphate delta-isomerase activity"/>
    <property type="evidence" value="ECO:0007669"/>
    <property type="project" value="UniProtKB-UniRule"/>
</dbReference>
<comment type="subcellular location">
    <subcellularLocation>
        <location evidence="11">Cytoplasm</location>
    </subcellularLocation>
</comment>
<keyword evidence="5 11" id="KW-0479">Metal-binding</keyword>
<dbReference type="SUPFAM" id="SSF51395">
    <property type="entry name" value="FMN-linked oxidoreductases"/>
    <property type="match status" value="1"/>
</dbReference>
<feature type="binding site" evidence="11">
    <location>
        <position position="127"/>
    </location>
    <ligand>
        <name>FMN</name>
        <dbReference type="ChEBI" id="CHEBI:58210"/>
    </ligand>
</feature>
<comment type="catalytic activity">
    <reaction evidence="11">
        <text>isopentenyl diphosphate = dimethylallyl diphosphate</text>
        <dbReference type="Rhea" id="RHEA:23284"/>
        <dbReference type="ChEBI" id="CHEBI:57623"/>
        <dbReference type="ChEBI" id="CHEBI:128769"/>
        <dbReference type="EC" id="5.3.3.2"/>
    </reaction>
</comment>
<feature type="binding site" evidence="11">
    <location>
        <position position="163"/>
    </location>
    <ligand>
        <name>Mg(2+)</name>
        <dbReference type="ChEBI" id="CHEBI:18420"/>
    </ligand>
</feature>
<dbReference type="InterPro" id="IPR013785">
    <property type="entry name" value="Aldolase_TIM"/>
</dbReference>
<feature type="binding site" evidence="11">
    <location>
        <position position="67"/>
    </location>
    <ligand>
        <name>FMN</name>
        <dbReference type="ChEBI" id="CHEBI:58210"/>
    </ligand>
</feature>
<protein>
    <recommendedName>
        <fullName evidence="11">Isopentenyl-diphosphate delta-isomerase</fullName>
        <shortName evidence="11">IPP isomerase</shortName>
        <ecNumber evidence="11">5.3.3.2</ecNumber>
    </recommendedName>
    <alternativeName>
        <fullName evidence="11">Isopentenyl diphosphate:dimethylallyl diphosphate isomerase</fullName>
    </alternativeName>
    <alternativeName>
        <fullName evidence="11">Isopentenyl pyrophosphate isomerase</fullName>
    </alternativeName>
    <alternativeName>
        <fullName evidence="11">Type 2 isopentenyl diphosphate isomerase</fullName>
        <shortName evidence="11">IDI-2</shortName>
    </alternativeName>
</protein>